<evidence type="ECO:0000313" key="14">
    <source>
        <dbReference type="Proteomes" id="UP000076863"/>
    </source>
</evidence>
<dbReference type="Gene3D" id="3.30.200.20">
    <property type="entry name" value="Phosphorylase Kinase, domain 1"/>
    <property type="match status" value="1"/>
</dbReference>
<evidence type="ECO:0000256" key="11">
    <source>
        <dbReference type="SAM" id="MobiDB-lite"/>
    </source>
</evidence>
<dbReference type="SUPFAM" id="SSF56112">
    <property type="entry name" value="Protein kinase-like (PK-like)"/>
    <property type="match status" value="1"/>
</dbReference>
<evidence type="ECO:0000313" key="13">
    <source>
        <dbReference type="EMBL" id="OAA40204.1"/>
    </source>
</evidence>
<gene>
    <name evidence="13" type="ORF">BBO_06262</name>
</gene>
<dbReference type="InterPro" id="IPR000719">
    <property type="entry name" value="Prot_kinase_dom"/>
</dbReference>
<dbReference type="InterPro" id="IPR008271">
    <property type="entry name" value="Ser/Thr_kinase_AS"/>
</dbReference>
<name>A0A167BMH9_9HYPO</name>
<feature type="compositionally biased region" description="Acidic residues" evidence="11">
    <location>
        <begin position="328"/>
        <end position="338"/>
    </location>
</feature>
<dbReference type="EC" id="2.7.11.1" evidence="2"/>
<keyword evidence="14" id="KW-1185">Reference proteome</keyword>
<keyword evidence="4" id="KW-0808">Transferase</keyword>
<proteinExistence type="inferred from homology"/>
<evidence type="ECO:0000256" key="7">
    <source>
        <dbReference type="ARBA" id="ARBA00022840"/>
    </source>
</evidence>
<keyword evidence="6 13" id="KW-0418">Kinase</keyword>
<feature type="region of interest" description="Disordered" evidence="11">
    <location>
        <begin position="371"/>
        <end position="405"/>
    </location>
</feature>
<evidence type="ECO:0000256" key="6">
    <source>
        <dbReference type="ARBA" id="ARBA00022777"/>
    </source>
</evidence>
<dbReference type="Gene3D" id="1.10.510.10">
    <property type="entry name" value="Transferase(Phosphotransferase) domain 1"/>
    <property type="match status" value="2"/>
</dbReference>
<evidence type="ECO:0000256" key="1">
    <source>
        <dbReference type="ARBA" id="ARBA00008874"/>
    </source>
</evidence>
<evidence type="ECO:0000259" key="12">
    <source>
        <dbReference type="PROSITE" id="PS50011"/>
    </source>
</evidence>
<evidence type="ECO:0000256" key="2">
    <source>
        <dbReference type="ARBA" id="ARBA00012513"/>
    </source>
</evidence>
<sequence>MASTTTTTKQRALDDAHHANAAALALHLAASSPPPPYRLDELIGRGSFGRVYKATHVSTAAVVAVKVIDIERGDAAAPGLADTLADLQRELAALCALRGSAYINHVVEALLVGPAVWLVVEYCAGGSVATLMRPLRASTAAAAGLREKWIVPILRETAAALSWVHERGIIHRDVKAANVLVAEDGRRHGMAPEQLLSGSESAGGYGSEVDVWAFGALAYELATGRPPNASLGVCGLARLGRVLQTRTPRLSGGEHSDGVRDLVACCLQREPTRRPSMAEVRRHGYLAGTEAQFPTESLAQLVRAFRIWEAQGGDRRSLFSERGAASDADTDDEDDEDDFVQDWNFSTAVEAELPSASDGETLSVAYGIDVDRQEPRQQRNAAARRQQQQQRRQRQPPPRHAAVKSPLEKVFDSNTLSNYDDYSRQYYAKFLPAPVQQALLHNGLSGPSADRESLIDLDLCPADNDSSSGDSCVDLSAGTVRRPAAGFGWGDDEAQEDEVSRERDDPKHATQTWKFPAMSSQLALENHGPSPPDWSEANSDTSHSRSESLDSLIDLDMGAIPPSDFARRRHVEMQLAQAPPLPFAPQPQVMMGQAEDEQIKQELHRLTASLADHLRYATMYLADLPIHPIPATASGNRA</sequence>
<feature type="region of interest" description="Disordered" evidence="11">
    <location>
        <begin position="483"/>
        <end position="510"/>
    </location>
</feature>
<evidence type="ECO:0000256" key="3">
    <source>
        <dbReference type="ARBA" id="ARBA00022527"/>
    </source>
</evidence>
<comment type="catalytic activity">
    <reaction evidence="8">
        <text>L-threonyl-[protein] + ATP = O-phospho-L-threonyl-[protein] + ADP + H(+)</text>
        <dbReference type="Rhea" id="RHEA:46608"/>
        <dbReference type="Rhea" id="RHEA-COMP:11060"/>
        <dbReference type="Rhea" id="RHEA-COMP:11605"/>
        <dbReference type="ChEBI" id="CHEBI:15378"/>
        <dbReference type="ChEBI" id="CHEBI:30013"/>
        <dbReference type="ChEBI" id="CHEBI:30616"/>
        <dbReference type="ChEBI" id="CHEBI:61977"/>
        <dbReference type="ChEBI" id="CHEBI:456216"/>
        <dbReference type="EC" id="2.7.11.1"/>
    </reaction>
</comment>
<dbReference type="GO" id="GO:0004674">
    <property type="term" value="F:protein serine/threonine kinase activity"/>
    <property type="evidence" value="ECO:0007669"/>
    <property type="project" value="UniProtKB-KW"/>
</dbReference>
<dbReference type="Proteomes" id="UP000076863">
    <property type="component" value="Unassembled WGS sequence"/>
</dbReference>
<comment type="catalytic activity">
    <reaction evidence="9">
        <text>L-seryl-[protein] + ATP = O-phospho-L-seryl-[protein] + ADP + H(+)</text>
        <dbReference type="Rhea" id="RHEA:17989"/>
        <dbReference type="Rhea" id="RHEA-COMP:9863"/>
        <dbReference type="Rhea" id="RHEA-COMP:11604"/>
        <dbReference type="ChEBI" id="CHEBI:15378"/>
        <dbReference type="ChEBI" id="CHEBI:29999"/>
        <dbReference type="ChEBI" id="CHEBI:30616"/>
        <dbReference type="ChEBI" id="CHEBI:83421"/>
        <dbReference type="ChEBI" id="CHEBI:456216"/>
        <dbReference type="EC" id="2.7.11.1"/>
    </reaction>
</comment>
<dbReference type="Pfam" id="PF00069">
    <property type="entry name" value="Pkinase"/>
    <property type="match status" value="2"/>
</dbReference>
<comment type="similarity">
    <text evidence="1">Belongs to the protein kinase superfamily. STE Ser/Thr protein kinase family. STE20 subfamily.</text>
</comment>
<accession>A0A167BMH9</accession>
<comment type="caution">
    <text evidence="13">The sequence shown here is derived from an EMBL/GenBank/DDBJ whole genome shotgun (WGS) entry which is preliminary data.</text>
</comment>
<feature type="region of interest" description="Disordered" evidence="11">
    <location>
        <begin position="523"/>
        <end position="548"/>
    </location>
</feature>
<keyword evidence="5 10" id="KW-0547">Nucleotide-binding</keyword>
<dbReference type="SMART" id="SM00220">
    <property type="entry name" value="S_TKc"/>
    <property type="match status" value="1"/>
</dbReference>
<dbReference type="InterPro" id="IPR017441">
    <property type="entry name" value="Protein_kinase_ATP_BS"/>
</dbReference>
<evidence type="ECO:0000256" key="8">
    <source>
        <dbReference type="ARBA" id="ARBA00047899"/>
    </source>
</evidence>
<dbReference type="GO" id="GO:0005737">
    <property type="term" value="C:cytoplasm"/>
    <property type="evidence" value="ECO:0007669"/>
    <property type="project" value="TreeGrafter"/>
</dbReference>
<dbReference type="InterPro" id="IPR011009">
    <property type="entry name" value="Kinase-like_dom_sf"/>
</dbReference>
<dbReference type="EMBL" id="AZHA01000020">
    <property type="protein sequence ID" value="OAA40204.1"/>
    <property type="molecule type" value="Genomic_DNA"/>
</dbReference>
<reference evidence="13 14" key="1">
    <citation type="journal article" date="2016" name="Genome Biol. Evol.">
        <title>Divergent and convergent evolution of fungal pathogenicity.</title>
        <authorList>
            <person name="Shang Y."/>
            <person name="Xiao G."/>
            <person name="Zheng P."/>
            <person name="Cen K."/>
            <person name="Zhan S."/>
            <person name="Wang C."/>
        </authorList>
    </citation>
    <scope>NUCLEOTIDE SEQUENCE [LARGE SCALE GENOMIC DNA]</scope>
    <source>
        <strain evidence="13 14">RCEF 3172</strain>
    </source>
</reference>
<evidence type="ECO:0000256" key="4">
    <source>
        <dbReference type="ARBA" id="ARBA00022679"/>
    </source>
</evidence>
<dbReference type="AlphaFoldDB" id="A0A167BMH9"/>
<dbReference type="PROSITE" id="PS50011">
    <property type="entry name" value="PROTEIN_KINASE_DOM"/>
    <property type="match status" value="1"/>
</dbReference>
<feature type="domain" description="Protein kinase" evidence="12">
    <location>
        <begin position="37"/>
        <end position="286"/>
    </location>
</feature>
<dbReference type="InterPro" id="IPR050629">
    <property type="entry name" value="STE20/SPS1-PAK"/>
</dbReference>
<dbReference type="PANTHER" id="PTHR48012:SF10">
    <property type="entry name" value="FI20177P1"/>
    <property type="match status" value="1"/>
</dbReference>
<feature type="region of interest" description="Disordered" evidence="11">
    <location>
        <begin position="319"/>
        <end position="338"/>
    </location>
</feature>
<keyword evidence="7 10" id="KW-0067">ATP-binding</keyword>
<dbReference type="PANTHER" id="PTHR48012">
    <property type="entry name" value="STERILE20-LIKE KINASE, ISOFORM B-RELATED"/>
    <property type="match status" value="1"/>
</dbReference>
<keyword evidence="3 13" id="KW-0723">Serine/threonine-protein kinase</keyword>
<evidence type="ECO:0000256" key="5">
    <source>
        <dbReference type="ARBA" id="ARBA00022741"/>
    </source>
</evidence>
<feature type="compositionally biased region" description="Basic and acidic residues" evidence="11">
    <location>
        <begin position="498"/>
        <end position="508"/>
    </location>
</feature>
<dbReference type="PROSITE" id="PS00108">
    <property type="entry name" value="PROTEIN_KINASE_ST"/>
    <property type="match status" value="1"/>
</dbReference>
<dbReference type="GO" id="GO:0005524">
    <property type="term" value="F:ATP binding"/>
    <property type="evidence" value="ECO:0007669"/>
    <property type="project" value="UniProtKB-UniRule"/>
</dbReference>
<feature type="binding site" evidence="10">
    <location>
        <position position="66"/>
    </location>
    <ligand>
        <name>ATP</name>
        <dbReference type="ChEBI" id="CHEBI:30616"/>
    </ligand>
</feature>
<feature type="compositionally biased region" description="Low complexity" evidence="11">
    <location>
        <begin position="378"/>
        <end position="390"/>
    </location>
</feature>
<evidence type="ECO:0000256" key="10">
    <source>
        <dbReference type="PROSITE-ProRule" id="PRU10141"/>
    </source>
</evidence>
<organism evidence="13 14">
    <name type="scientific">Beauveria brongniartii RCEF 3172</name>
    <dbReference type="NCBI Taxonomy" id="1081107"/>
    <lineage>
        <taxon>Eukaryota</taxon>
        <taxon>Fungi</taxon>
        <taxon>Dikarya</taxon>
        <taxon>Ascomycota</taxon>
        <taxon>Pezizomycotina</taxon>
        <taxon>Sordariomycetes</taxon>
        <taxon>Hypocreomycetidae</taxon>
        <taxon>Hypocreales</taxon>
        <taxon>Cordycipitaceae</taxon>
        <taxon>Beauveria</taxon>
        <taxon>Beauveria brongniartii</taxon>
    </lineage>
</organism>
<protein>
    <recommendedName>
        <fullName evidence="2">non-specific serine/threonine protein kinase</fullName>
        <ecNumber evidence="2">2.7.11.1</ecNumber>
    </recommendedName>
</protein>
<dbReference type="OrthoDB" id="4869036at2759"/>
<dbReference type="PROSITE" id="PS00107">
    <property type="entry name" value="PROTEIN_KINASE_ATP"/>
    <property type="match status" value="1"/>
</dbReference>
<evidence type="ECO:0000256" key="9">
    <source>
        <dbReference type="ARBA" id="ARBA00048679"/>
    </source>
</evidence>